<feature type="region of interest" description="Disordered" evidence="1">
    <location>
        <begin position="17"/>
        <end position="37"/>
    </location>
</feature>
<comment type="caution">
    <text evidence="2">The sequence shown here is derived from an EMBL/GenBank/DDBJ whole genome shotgun (WGS) entry which is preliminary data.</text>
</comment>
<organism evidence="2 3">
    <name type="scientific">Lentzea rhizosphaerae</name>
    <dbReference type="NCBI Taxonomy" id="2041025"/>
    <lineage>
        <taxon>Bacteria</taxon>
        <taxon>Bacillati</taxon>
        <taxon>Actinomycetota</taxon>
        <taxon>Actinomycetes</taxon>
        <taxon>Pseudonocardiales</taxon>
        <taxon>Pseudonocardiaceae</taxon>
        <taxon>Lentzea</taxon>
    </lineage>
</organism>
<sequence length="110" mass="12779">MGQGRWARLGRDTRYQCAGLQPGGEGPRGRPVAAESRKYEPDRRRCVRQWRRTASWNSCRIRWEAGRYEHPQERPFGLRAMGGRFGDFRDWAGIERWSASIADALAELRT</sequence>
<proteinExistence type="predicted"/>
<evidence type="ECO:0000256" key="1">
    <source>
        <dbReference type="SAM" id="MobiDB-lite"/>
    </source>
</evidence>
<protein>
    <submittedName>
        <fullName evidence="2">Uncharacterized protein</fullName>
    </submittedName>
</protein>
<keyword evidence="3" id="KW-1185">Reference proteome</keyword>
<reference evidence="3" key="1">
    <citation type="journal article" date="2019" name="Int. J. Syst. Evol. Microbiol.">
        <title>The Global Catalogue of Microorganisms (GCM) 10K type strain sequencing project: providing services to taxonomists for standard genome sequencing and annotation.</title>
        <authorList>
            <consortium name="The Broad Institute Genomics Platform"/>
            <consortium name="The Broad Institute Genome Sequencing Center for Infectious Disease"/>
            <person name="Wu L."/>
            <person name="Ma J."/>
        </authorList>
    </citation>
    <scope>NUCLEOTIDE SEQUENCE [LARGE SCALE GENOMIC DNA]</scope>
    <source>
        <strain evidence="3">CGMCC 4.7405</strain>
    </source>
</reference>
<dbReference type="Proteomes" id="UP001595690">
    <property type="component" value="Unassembled WGS sequence"/>
</dbReference>
<dbReference type="EMBL" id="JBHRZI010000007">
    <property type="protein sequence ID" value="MFC3890779.1"/>
    <property type="molecule type" value="Genomic_DNA"/>
</dbReference>
<dbReference type="RefSeq" id="WP_382369281.1">
    <property type="nucleotide sequence ID" value="NZ_JBHRZI010000007.1"/>
</dbReference>
<evidence type="ECO:0000313" key="2">
    <source>
        <dbReference type="EMBL" id="MFC3890779.1"/>
    </source>
</evidence>
<accession>A0ABV8BMR8</accession>
<evidence type="ECO:0000313" key="3">
    <source>
        <dbReference type="Proteomes" id="UP001595690"/>
    </source>
</evidence>
<gene>
    <name evidence="2" type="ORF">ACFOWZ_04785</name>
</gene>
<name>A0ABV8BMR8_9PSEU</name>